<dbReference type="EMBL" id="ULHB01000008">
    <property type="protein sequence ID" value="SYW75551.1"/>
    <property type="molecule type" value="Genomic_DNA"/>
</dbReference>
<dbReference type="Proteomes" id="UP000179920">
    <property type="component" value="Chromosome IX"/>
</dbReference>
<feature type="transmembrane region" description="Helical" evidence="2">
    <location>
        <begin position="1444"/>
        <end position="1470"/>
    </location>
</feature>
<evidence type="ECO:0000313" key="4">
    <source>
        <dbReference type="EMBL" id="SAM83138.1"/>
    </source>
</evidence>
<sequence>MPTPSIPASRMRDGLQVVHQSIHDLANTYRTWLTLAPAYSYAPALILSSPSSSNQHMHEPLAASSSSSSSSPSSSTVAMEHQPNAETLARASCPIAGPRWDEHRERIIASTSLKGLTLVRSQVEAELAALQRIAAEKGSWQQPHPYSNGTHHIRFWQELLHLAFAFGPVLSIQDRFAFSMSAALRRRNKMRKPRGENVNSRSVKVDIVSQNGHRWTRLYIIKPESLRQEFREAESYMVDEQDDSSDRAGFHDEAQLTHSQNHLAAAGESFHEHQHTSQCLNRGNRQNGTSSTEQASLNANRVGSVNSIAFDVAARKSSLVKLIHELGAAAETEAKARVQTSEEHGRQLAFMPIHVEIVVTRMQLQPPSEPLPSVQELGRQTALLQFYQMSEWDRFNHRLAAIAQEAQRHNVDMIFGYRTLPDSLLDNIQPPSLGLFDDAANAKPMGLPNIPAAPTRPQWRTTKEINLDVTAMIALVSDTTHGKFRESSALAPAVDESKRHPKIQDGEHGSGALYQHHFRTFSIRKEALEARAAELSLQDDQQDQASRALDNAAAKEGRALAMQLEREMTIETLFDAILGPIWGGESGQGSLKPADGTPVQLFATVGAFDRLRRVSSTVGGSNEKRRVRVLLGEQGVDPQDFWTNSKWNTPEHAELRRCLLLPIKPLQDLGPGGFESLTRLKEVYPDLPRAHFISHMVDTLESCLSQLWGPDWCDISEDLPRSKYKKLRQSTVHQAGGQTYTTLRSMHACARYGMTTLTSNMDSIQWLLKEMSRRPYSEQTKKILQDASEEELERLRLQRDPFYSCFIVLHPRSLSEQMRVTTKAPAWSEVLEGYPGRLVPPVSSKEANGHATSNAHLAATVPAKHSGEIQAYTIDDRGTNDANDHITSSQGRILYSVGPIAAARQQQQQDKIETHDSSIMPGSSSRSDSVGERTAADSMMKKSSQTPLTPLGLQSEVEPIYYAHNNEQAATATTAPQSRRGGPNRARRMLLGPKPPAQLSIRHYRWWPLARLERAWIRLTDPFAWKEPQDRNGLYNNDHRHSDSHHSLDDRHYEDDVQPGLAWCKGITADFKLNKLHWLVLSLVYIGWVLGFAYLAKSLWYESAVVGIDGASRSPAFLSYTSTYWLRNGGCGLDGQDCTPFYTPPGEAGQAFRCPANCIDVTLLNPRAVGDQLVNYQPLVVGGGDANHTYRGDSFICAAAIHAGVIKNPKGGCGSVRLIGSYAGFQGSDANGIDSISFDSTFPIGYQFEQTQGEGQCTDRRWEGYLLNAILSAVVGFVLRPKRIVWFWTLACVGYWHINLVSYQRDYPPPIGAAFGDFLPFLFTCYAIWRLAFRFVWPAFTHLPVESTFWTLAFWWLGVLLNLVFGKVPIQRLVGNDIRQQPGGIVAVIVVAIIVLLVAINQIRVMWKTGLLPKYISLYVVAGVLVGLAAAVPGETLRLHHYIIALVLLPACAFPTRLGLVYVAFLLGMFTNGIARWGFDGLLEDNAVVQGDATGGTARPPFNTTSTTFAAADGVVSWNPIPAEQVAEWDGYELLVDDVLRYSGKATTYNITSLVHDFEQERVDNDQKVGEGVSNGRIVHVPHYLRVAFSSQGSPGDFTRAAKAVLRNASWVDAPPGAT</sequence>
<keyword evidence="7" id="KW-1185">Reference proteome</keyword>
<feature type="compositionally biased region" description="Low complexity" evidence="1">
    <location>
        <begin position="64"/>
        <end position="75"/>
    </location>
</feature>
<feature type="region of interest" description="Disordered" evidence="1">
    <location>
        <begin position="904"/>
        <end position="950"/>
    </location>
</feature>
<feature type="region of interest" description="Disordered" evidence="1">
    <location>
        <begin position="50"/>
        <end position="84"/>
    </location>
</feature>
<accession>A0A1K0H9A9</accession>
<evidence type="ECO:0000259" key="3">
    <source>
        <dbReference type="PROSITE" id="PS50820"/>
    </source>
</evidence>
<feature type="domain" description="LCCL" evidence="3">
    <location>
        <begin position="1154"/>
        <end position="1237"/>
    </location>
</feature>
<proteinExistence type="predicted"/>
<keyword evidence="2" id="KW-1133">Transmembrane helix</keyword>
<evidence type="ECO:0000313" key="5">
    <source>
        <dbReference type="EMBL" id="SYW75551.1"/>
    </source>
</evidence>
<dbReference type="PANTHER" id="PTHR31331:SF1">
    <property type="entry name" value="CYSTEINE RICH SECRETORY PROTEIN LCCL DOMAIN CONTAINING 2"/>
    <property type="match status" value="1"/>
</dbReference>
<organism evidence="4 6">
    <name type="scientific">Ustilago bromivora</name>
    <dbReference type="NCBI Taxonomy" id="307758"/>
    <lineage>
        <taxon>Eukaryota</taxon>
        <taxon>Fungi</taxon>
        <taxon>Dikarya</taxon>
        <taxon>Basidiomycota</taxon>
        <taxon>Ustilaginomycotina</taxon>
        <taxon>Ustilaginomycetes</taxon>
        <taxon>Ustilaginales</taxon>
        <taxon>Ustilaginaceae</taxon>
        <taxon>Ustilago</taxon>
    </lineage>
</organism>
<dbReference type="Proteomes" id="UP000658997">
    <property type="component" value="Unassembled WGS sequence"/>
</dbReference>
<feature type="transmembrane region" description="Helical" evidence="2">
    <location>
        <begin position="1310"/>
        <end position="1329"/>
    </location>
</feature>
<dbReference type="PROSITE" id="PS50820">
    <property type="entry name" value="LCCL"/>
    <property type="match status" value="1"/>
</dbReference>
<feature type="transmembrane region" description="Helical" evidence="2">
    <location>
        <begin position="1349"/>
        <end position="1370"/>
    </location>
</feature>
<dbReference type="OrthoDB" id="441660at2759"/>
<feature type="compositionally biased region" description="Polar residues" evidence="1">
    <location>
        <begin position="276"/>
        <end position="293"/>
    </location>
</feature>
<feature type="region of interest" description="Disordered" evidence="1">
    <location>
        <begin position="489"/>
        <end position="510"/>
    </location>
</feature>
<dbReference type="EMBL" id="LT558125">
    <property type="protein sequence ID" value="SAM83138.1"/>
    <property type="molecule type" value="Genomic_DNA"/>
</dbReference>
<keyword evidence="2" id="KW-0472">Membrane</keyword>
<reference evidence="5" key="3">
    <citation type="submission" date="2018-08" db="EMBL/GenBank/DDBJ databases">
        <authorList>
            <person name="Guldener U."/>
        </authorList>
    </citation>
    <scope>NUCLEOTIDE SEQUENCE</scope>
    <source>
        <strain evidence="5">UB2</strain>
    </source>
</reference>
<dbReference type="InterPro" id="IPR004043">
    <property type="entry name" value="LCCL"/>
</dbReference>
<protein>
    <recommendedName>
        <fullName evidence="3">LCCL domain-containing protein</fullName>
    </recommendedName>
</protein>
<feature type="compositionally biased region" description="Basic and acidic residues" evidence="1">
    <location>
        <begin position="495"/>
        <end position="508"/>
    </location>
</feature>
<reference evidence="4" key="1">
    <citation type="submission" date="2016-04" db="EMBL/GenBank/DDBJ databases">
        <authorList>
            <person name="Evans L.H."/>
            <person name="Alamgir A."/>
            <person name="Owens N."/>
            <person name="Weber N.D."/>
            <person name="Virtaneva K."/>
            <person name="Barbian K."/>
            <person name="Babar A."/>
            <person name="Rosenke K."/>
        </authorList>
    </citation>
    <scope>NUCLEOTIDE SEQUENCE</scope>
    <source>
        <strain evidence="4">UB2112</strain>
    </source>
</reference>
<dbReference type="PANTHER" id="PTHR31331">
    <property type="entry name" value="LCCL DOMAIN PROTEIN (AFU_ORTHOLOGUE AFUA_5G08630)"/>
    <property type="match status" value="1"/>
</dbReference>
<reference evidence="6" key="2">
    <citation type="submission" date="2016-04" db="EMBL/GenBank/DDBJ databases">
        <authorList>
            <person name="Guldener U."/>
            <person name="Guldener U."/>
        </authorList>
    </citation>
    <scope>NUCLEOTIDE SEQUENCE [LARGE SCALE GENOMIC DNA]</scope>
    <source>
        <strain evidence="6">UB2112</strain>
    </source>
</reference>
<dbReference type="InterPro" id="IPR051957">
    <property type="entry name" value="CRISP-LCCL_domain"/>
</dbReference>
<evidence type="ECO:0000313" key="6">
    <source>
        <dbReference type="Proteomes" id="UP000179920"/>
    </source>
</evidence>
<evidence type="ECO:0000256" key="2">
    <source>
        <dbReference type="SAM" id="Phobius"/>
    </source>
</evidence>
<feature type="transmembrane region" description="Helical" evidence="2">
    <location>
        <begin position="1415"/>
        <end position="1432"/>
    </location>
</feature>
<gene>
    <name evidence="5" type="ORF">UBRO2_00785</name>
    <name evidence="4" type="ORF">UBRO_08457</name>
</gene>
<feature type="transmembrane region" description="Helical" evidence="2">
    <location>
        <begin position="1076"/>
        <end position="1096"/>
    </location>
</feature>
<evidence type="ECO:0000313" key="7">
    <source>
        <dbReference type="Proteomes" id="UP000658997"/>
    </source>
</evidence>
<evidence type="ECO:0000256" key="1">
    <source>
        <dbReference type="SAM" id="MobiDB-lite"/>
    </source>
</evidence>
<feature type="region of interest" description="Disordered" evidence="1">
    <location>
        <begin position="268"/>
        <end position="293"/>
    </location>
</feature>
<dbReference type="Gene3D" id="2.170.130.20">
    <property type="entry name" value="LCCL-like domain"/>
    <property type="match status" value="1"/>
</dbReference>
<feature type="transmembrane region" description="Helical" evidence="2">
    <location>
        <begin position="1262"/>
        <end position="1279"/>
    </location>
</feature>
<feature type="transmembrane region" description="Helical" evidence="2">
    <location>
        <begin position="1285"/>
        <end position="1303"/>
    </location>
</feature>
<name>A0A1K0H9A9_9BASI</name>
<dbReference type="InterPro" id="IPR036609">
    <property type="entry name" value="LCCL_sf"/>
</dbReference>
<dbReference type="SUPFAM" id="SSF69848">
    <property type="entry name" value="LCCL domain"/>
    <property type="match status" value="1"/>
</dbReference>
<dbReference type="Pfam" id="PF03815">
    <property type="entry name" value="LCCL"/>
    <property type="match status" value="1"/>
</dbReference>
<keyword evidence="2" id="KW-0812">Transmembrane</keyword>
<feature type="transmembrane region" description="Helical" evidence="2">
    <location>
        <begin position="1382"/>
        <end position="1403"/>
    </location>
</feature>
<dbReference type="SMART" id="SM00603">
    <property type="entry name" value="LCCL"/>
    <property type="match status" value="1"/>
</dbReference>